<dbReference type="AlphaFoldDB" id="A0A6M0RG36"/>
<dbReference type="InterPro" id="IPR036513">
    <property type="entry name" value="STAS_dom_sf"/>
</dbReference>
<feature type="domain" description="STAS" evidence="1">
    <location>
        <begin position="28"/>
        <end position="117"/>
    </location>
</feature>
<dbReference type="Proteomes" id="UP000481033">
    <property type="component" value="Unassembled WGS sequence"/>
</dbReference>
<dbReference type="NCBIfam" id="NF047705">
    <property type="entry name" value="slr1659_superfam"/>
    <property type="match status" value="1"/>
</dbReference>
<keyword evidence="3" id="KW-1185">Reference proteome</keyword>
<evidence type="ECO:0000259" key="1">
    <source>
        <dbReference type="PROSITE" id="PS50801"/>
    </source>
</evidence>
<dbReference type="EMBL" id="QXHD01000004">
    <property type="protein sequence ID" value="NEZ55165.1"/>
    <property type="molecule type" value="Genomic_DNA"/>
</dbReference>
<protein>
    <recommendedName>
        <fullName evidence="1">STAS domain-containing protein</fullName>
    </recommendedName>
</protein>
<name>A0A6M0RG36_9CYAN</name>
<proteinExistence type="predicted"/>
<dbReference type="SUPFAM" id="SSF52091">
    <property type="entry name" value="SpoIIaa-like"/>
    <property type="match status" value="1"/>
</dbReference>
<sequence length="117" mass="13043">MVNQEIKGEDYVVHYDADAVVVTFQGELALSGPTDYAPIKDLLQEIASGNPAVMTIDLRRLEFLNSSGISMLSKFVLGLRQTQDIQLTILGSHEVPWQGKSLRNLQKFLPSLRLDVE</sequence>
<dbReference type="InterPro" id="IPR002645">
    <property type="entry name" value="STAS_dom"/>
</dbReference>
<dbReference type="PROSITE" id="PS50801">
    <property type="entry name" value="STAS"/>
    <property type="match status" value="1"/>
</dbReference>
<comment type="caution">
    <text evidence="2">The sequence shown here is derived from an EMBL/GenBank/DDBJ whole genome shotgun (WGS) entry which is preliminary data.</text>
</comment>
<organism evidence="2 3">
    <name type="scientific">Adonisia turfae CCMR0081</name>
    <dbReference type="NCBI Taxonomy" id="2292702"/>
    <lineage>
        <taxon>Bacteria</taxon>
        <taxon>Bacillati</taxon>
        <taxon>Cyanobacteriota</taxon>
        <taxon>Adonisia</taxon>
        <taxon>Adonisia turfae</taxon>
    </lineage>
</organism>
<accession>A0A6M0RG36</accession>
<gene>
    <name evidence="2" type="ORF">DXZ20_05625</name>
</gene>
<evidence type="ECO:0000313" key="3">
    <source>
        <dbReference type="Proteomes" id="UP000481033"/>
    </source>
</evidence>
<reference evidence="2 3" key="1">
    <citation type="journal article" date="2020" name="Microb. Ecol.">
        <title>Ecogenomics of the Marine Benthic Filamentous Cyanobacterium Adonisia.</title>
        <authorList>
            <person name="Walter J.M."/>
            <person name="Coutinho F.H."/>
            <person name="Leomil L."/>
            <person name="Hargreaves P.I."/>
            <person name="Campeao M.E."/>
            <person name="Vieira V.V."/>
            <person name="Silva B.S."/>
            <person name="Fistarol G.O."/>
            <person name="Salomon P.S."/>
            <person name="Sawabe T."/>
            <person name="Mino S."/>
            <person name="Hosokawa M."/>
            <person name="Miyashita H."/>
            <person name="Maruyama F."/>
            <person name="van Verk M.C."/>
            <person name="Dutilh B.E."/>
            <person name="Thompson C.C."/>
            <person name="Thompson F.L."/>
        </authorList>
    </citation>
    <scope>NUCLEOTIDE SEQUENCE [LARGE SCALE GENOMIC DNA]</scope>
    <source>
        <strain evidence="2 3">CCMR0081</strain>
    </source>
</reference>
<evidence type="ECO:0000313" key="2">
    <source>
        <dbReference type="EMBL" id="NEZ55165.1"/>
    </source>
</evidence>
<dbReference type="Gene3D" id="3.30.750.24">
    <property type="entry name" value="STAS domain"/>
    <property type="match status" value="1"/>
</dbReference>
<dbReference type="RefSeq" id="WP_163696924.1">
    <property type="nucleotide sequence ID" value="NZ_QXHD01000004.1"/>
</dbReference>